<dbReference type="InterPro" id="IPR001296">
    <property type="entry name" value="Glyco_trans_1"/>
</dbReference>
<dbReference type="GO" id="GO:0009103">
    <property type="term" value="P:lipopolysaccharide biosynthetic process"/>
    <property type="evidence" value="ECO:0007669"/>
    <property type="project" value="TreeGrafter"/>
</dbReference>
<evidence type="ECO:0000259" key="2">
    <source>
        <dbReference type="Pfam" id="PF00534"/>
    </source>
</evidence>
<dbReference type="EMBL" id="CP036150">
    <property type="protein sequence ID" value="QEN06997.1"/>
    <property type="molecule type" value="Genomic_DNA"/>
</dbReference>
<dbReference type="RefSeq" id="WP_149485079.1">
    <property type="nucleotide sequence ID" value="NZ_CP036150.1"/>
</dbReference>
<dbReference type="KEGG" id="ock:EXM22_02975"/>
<dbReference type="OrthoDB" id="9797829at2"/>
<evidence type="ECO:0000313" key="3">
    <source>
        <dbReference type="EMBL" id="QEN06997.1"/>
    </source>
</evidence>
<proteinExistence type="predicted"/>
<dbReference type="PANTHER" id="PTHR46401">
    <property type="entry name" value="GLYCOSYLTRANSFERASE WBBK-RELATED"/>
    <property type="match status" value="1"/>
</dbReference>
<name>A0A5C1QHK9_9SPIO</name>
<protein>
    <submittedName>
        <fullName evidence="3">Glycosyltransferase</fullName>
    </submittedName>
</protein>
<accession>A0A5C1QHK9</accession>
<dbReference type="Gene3D" id="3.40.50.2000">
    <property type="entry name" value="Glycogen Phosphorylase B"/>
    <property type="match status" value="1"/>
</dbReference>
<dbReference type="GO" id="GO:0016757">
    <property type="term" value="F:glycosyltransferase activity"/>
    <property type="evidence" value="ECO:0007669"/>
    <property type="project" value="InterPro"/>
</dbReference>
<reference evidence="3 4" key="1">
    <citation type="submission" date="2019-02" db="EMBL/GenBank/DDBJ databases">
        <title>Complete Genome Sequence and Methylome Analysis of free living Spirochaetas.</title>
        <authorList>
            <person name="Fomenkov A."/>
            <person name="Dubinina G."/>
            <person name="Leshcheva N."/>
            <person name="Mikheeva N."/>
            <person name="Grabovich M."/>
            <person name="Vincze T."/>
            <person name="Roberts R.J."/>
        </authorList>
    </citation>
    <scope>NUCLEOTIDE SEQUENCE [LARGE SCALE GENOMIC DNA]</scope>
    <source>
        <strain evidence="3 4">K2</strain>
    </source>
</reference>
<dbReference type="Proteomes" id="UP000324209">
    <property type="component" value="Chromosome"/>
</dbReference>
<feature type="domain" description="Glycosyl transferase family 1" evidence="2">
    <location>
        <begin position="206"/>
        <end position="358"/>
    </location>
</feature>
<dbReference type="SUPFAM" id="SSF53756">
    <property type="entry name" value="UDP-Glycosyltransferase/glycogen phosphorylase"/>
    <property type="match status" value="1"/>
</dbReference>
<evidence type="ECO:0000313" key="4">
    <source>
        <dbReference type="Proteomes" id="UP000324209"/>
    </source>
</evidence>
<sequence length="382" mass="43826">MNLLFDLVASQPKKGEQFHGAGFYASLIFRYLAKDLKGHQLIGFYFRDRPLHPDVMALSGAEGIILEAIDSIEEVYGLIQKHEVTRVFSAIPSNLRSLRLKNVHFVFTNHGLRGIEKHWDSTELKYTSSLKGKLKVLAKALFSKKIIHRKITRYQGLHDIAANYSIVTVSHHSKASIFLNLGLKDPDQIKVFYSPLFLDEQIPIDLPSEVEGPYFLIVSGNRWIKNSFRAIQAFKNLQKHYPHDIKLVITGISRNNPLKKWSSDNVIMMDYVEEDVLQSLYQHCYAFVYPTLNEGFGYPPLEAQRFGKPVLSASNTSLFEVLADSAHFFDTTSIMEIETRMFQVLSDKDLYNRLSKKGHANYKRVLSLQNQDLISMKEFLFS</sequence>
<evidence type="ECO:0000256" key="1">
    <source>
        <dbReference type="ARBA" id="ARBA00022679"/>
    </source>
</evidence>
<gene>
    <name evidence="3" type="ORF">EXM22_02975</name>
</gene>
<dbReference type="PANTHER" id="PTHR46401:SF2">
    <property type="entry name" value="GLYCOSYLTRANSFERASE WBBK-RELATED"/>
    <property type="match status" value="1"/>
</dbReference>
<keyword evidence="4" id="KW-1185">Reference proteome</keyword>
<dbReference type="Pfam" id="PF00534">
    <property type="entry name" value="Glycos_transf_1"/>
    <property type="match status" value="1"/>
</dbReference>
<organism evidence="3 4">
    <name type="scientific">Oceanispirochaeta crateris</name>
    <dbReference type="NCBI Taxonomy" id="2518645"/>
    <lineage>
        <taxon>Bacteria</taxon>
        <taxon>Pseudomonadati</taxon>
        <taxon>Spirochaetota</taxon>
        <taxon>Spirochaetia</taxon>
        <taxon>Spirochaetales</taxon>
        <taxon>Spirochaetaceae</taxon>
        <taxon>Oceanispirochaeta</taxon>
    </lineage>
</organism>
<dbReference type="AlphaFoldDB" id="A0A5C1QHK9"/>
<keyword evidence="1 3" id="KW-0808">Transferase</keyword>